<reference evidence="3" key="1">
    <citation type="submission" date="2022-11" db="EMBL/GenBank/DDBJ databases">
        <title>Centuries of genome instability and evolution in soft-shell clam transmissible cancer (bioRxiv).</title>
        <authorList>
            <person name="Hart S.F.M."/>
            <person name="Yonemitsu M.A."/>
            <person name="Giersch R.M."/>
            <person name="Beal B.F."/>
            <person name="Arriagada G."/>
            <person name="Davis B.W."/>
            <person name="Ostrander E.A."/>
            <person name="Goff S.P."/>
            <person name="Metzger M.J."/>
        </authorList>
    </citation>
    <scope>NUCLEOTIDE SEQUENCE</scope>
    <source>
        <strain evidence="3">MELC-2E11</strain>
        <tissue evidence="3">Siphon/mantle</tissue>
    </source>
</reference>
<dbReference type="EMBL" id="CP111022">
    <property type="protein sequence ID" value="WAR19634.1"/>
    <property type="molecule type" value="Genomic_DNA"/>
</dbReference>
<evidence type="ECO:0000256" key="2">
    <source>
        <dbReference type="ARBA" id="ARBA00022694"/>
    </source>
</evidence>
<dbReference type="Gene3D" id="3.30.70.3250">
    <property type="entry name" value="Ribonuclease P, Pop5 subunit"/>
    <property type="match status" value="1"/>
</dbReference>
<keyword evidence="4" id="KW-1185">Reference proteome</keyword>
<comment type="similarity">
    <text evidence="1">Belongs to the eukaryotic/archaeal RNase P protein component 2 family.</text>
</comment>
<evidence type="ECO:0000313" key="3">
    <source>
        <dbReference type="EMBL" id="WAR19634.1"/>
    </source>
</evidence>
<dbReference type="InterPro" id="IPR038085">
    <property type="entry name" value="Rnp2-like_sf"/>
</dbReference>
<evidence type="ECO:0000313" key="4">
    <source>
        <dbReference type="Proteomes" id="UP001164746"/>
    </source>
</evidence>
<accession>A0ABY7FE52</accession>
<dbReference type="InterPro" id="IPR002759">
    <property type="entry name" value="Pop5/Rpp14/Rnp2-like"/>
</dbReference>
<organism evidence="3 4">
    <name type="scientific">Mya arenaria</name>
    <name type="common">Soft-shell clam</name>
    <dbReference type="NCBI Taxonomy" id="6604"/>
    <lineage>
        <taxon>Eukaryota</taxon>
        <taxon>Metazoa</taxon>
        <taxon>Spiralia</taxon>
        <taxon>Lophotrochozoa</taxon>
        <taxon>Mollusca</taxon>
        <taxon>Bivalvia</taxon>
        <taxon>Autobranchia</taxon>
        <taxon>Heteroconchia</taxon>
        <taxon>Euheterodonta</taxon>
        <taxon>Imparidentia</taxon>
        <taxon>Neoheterodontei</taxon>
        <taxon>Myida</taxon>
        <taxon>Myoidea</taxon>
        <taxon>Myidae</taxon>
        <taxon>Mya</taxon>
    </lineage>
</organism>
<gene>
    <name evidence="3" type="ORF">MAR_001472</name>
</gene>
<feature type="non-terminal residue" evidence="3">
    <location>
        <position position="1"/>
    </location>
</feature>
<dbReference type="SUPFAM" id="SSF160350">
    <property type="entry name" value="Rnp2-like"/>
    <property type="match status" value="1"/>
</dbReference>
<dbReference type="Proteomes" id="UP001164746">
    <property type="component" value="Chromosome 11"/>
</dbReference>
<keyword evidence="2" id="KW-0819">tRNA processing</keyword>
<evidence type="ECO:0000256" key="1">
    <source>
        <dbReference type="ARBA" id="ARBA00010800"/>
    </source>
</evidence>
<protein>
    <submittedName>
        <fullName evidence="3">Uncharacterized protein</fullName>
    </submittedName>
</protein>
<sequence length="293" mass="34349">MFALLLVRIDQLETKLSEHDRQIVERLFALEARREPSVREVYTFNDIPPTPTPSTPRMQPLKTNTVDCSIANNVQLVLERSTASSRYPGSYCFGKGNCPLSYILCKLEFGKRASLPALNQDEVYRAIRDELQILHGEYAMALHYLNKETNLVMIRCARDMCKKTELPLMLYECKTEEERLKVHQLIVASCSDSGKALGLLERQDSKSGILDYWRDSKSETLDYWRDSKMGSLDYWRDSKMGTLYYWRNSKMRTLDYWRDSKVGILGYWRDSKKVPLDYWRGSKVRTLDYWRDS</sequence>
<dbReference type="Pfam" id="PF01900">
    <property type="entry name" value="RNase_P_Rpp14"/>
    <property type="match status" value="1"/>
</dbReference>
<proteinExistence type="inferred from homology"/>
<name>A0ABY7FE52_MYAAR</name>